<sequence>MPIKYQCVFLVTSAIEGRLRNVWEMRRPRDVGRLRDATVPTGMINSWPGPHFGHMAVSTIFESCKKDVAGIRPRRVLVTYCMKPTSASRYANSLKEQLVLDLRSGGEFQTTYAVLSDMGRP</sequence>
<name>A0ACC2JGV9_9PEZI</name>
<accession>A0ACC2JGV9</accession>
<keyword evidence="2" id="KW-1185">Reference proteome</keyword>
<gene>
    <name evidence="1" type="ORF">O1611_g7037</name>
</gene>
<evidence type="ECO:0000313" key="1">
    <source>
        <dbReference type="EMBL" id="KAJ8126602.1"/>
    </source>
</evidence>
<organism evidence="1 2">
    <name type="scientific">Lasiodiplodia mahajangana</name>
    <dbReference type="NCBI Taxonomy" id="1108764"/>
    <lineage>
        <taxon>Eukaryota</taxon>
        <taxon>Fungi</taxon>
        <taxon>Dikarya</taxon>
        <taxon>Ascomycota</taxon>
        <taxon>Pezizomycotina</taxon>
        <taxon>Dothideomycetes</taxon>
        <taxon>Dothideomycetes incertae sedis</taxon>
        <taxon>Botryosphaeriales</taxon>
        <taxon>Botryosphaeriaceae</taxon>
        <taxon>Lasiodiplodia</taxon>
    </lineage>
</organism>
<dbReference type="Proteomes" id="UP001153332">
    <property type="component" value="Unassembled WGS sequence"/>
</dbReference>
<reference evidence="1" key="1">
    <citation type="submission" date="2022-12" db="EMBL/GenBank/DDBJ databases">
        <title>Genome Sequence of Lasiodiplodia mahajangana.</title>
        <authorList>
            <person name="Buettner E."/>
        </authorList>
    </citation>
    <scope>NUCLEOTIDE SEQUENCE</scope>
    <source>
        <strain evidence="1">VT137</strain>
    </source>
</reference>
<protein>
    <submittedName>
        <fullName evidence="1">Uncharacterized protein</fullName>
    </submittedName>
</protein>
<proteinExistence type="predicted"/>
<dbReference type="EMBL" id="JAPUUL010001785">
    <property type="protein sequence ID" value="KAJ8126602.1"/>
    <property type="molecule type" value="Genomic_DNA"/>
</dbReference>
<evidence type="ECO:0000313" key="2">
    <source>
        <dbReference type="Proteomes" id="UP001153332"/>
    </source>
</evidence>
<comment type="caution">
    <text evidence="1">The sequence shown here is derived from an EMBL/GenBank/DDBJ whole genome shotgun (WGS) entry which is preliminary data.</text>
</comment>